<keyword evidence="12" id="KW-0969">Cilium</keyword>
<gene>
    <name evidence="12" type="primary">fliJ</name>
    <name evidence="12" type="ORF">QGM71_04180</name>
</gene>
<keyword evidence="4" id="KW-0813">Transport</keyword>
<evidence type="ECO:0000256" key="6">
    <source>
        <dbReference type="ARBA" id="ARBA00022500"/>
    </source>
</evidence>
<protein>
    <recommendedName>
        <fullName evidence="3">Flagellar FliJ protein</fullName>
    </recommendedName>
</protein>
<reference evidence="12 13" key="1">
    <citation type="journal article" date="2024" name="Int. J. Syst. Evol. Microbiol.">
        <title>Virgibacillus tibetensis sp. nov., isolated from salt lake on the Tibetan Plateau of China.</title>
        <authorList>
            <person name="Phurbu D."/>
            <person name="Liu Z.-X."/>
            <person name="Wang R."/>
            <person name="Zheng Y.-Y."/>
            <person name="Liu H.-C."/>
            <person name="Zhou Y.-G."/>
            <person name="Yu Y.-J."/>
            <person name="Li A.-H."/>
        </authorList>
    </citation>
    <scope>NUCLEOTIDE SEQUENCE [LARGE SCALE GENOMIC DNA]</scope>
    <source>
        <strain evidence="12 13">C22-A2</strain>
    </source>
</reference>
<dbReference type="Proteomes" id="UP001335737">
    <property type="component" value="Unassembled WGS sequence"/>
</dbReference>
<sequence length="148" mass="17747">MTQTIALSKILHVREREKNDAQKAYYQSTAYFEEMATQLYNLLRRKEEAEETYEDHLQTIISLDKIREQLTFIEKLNSQILKRQREVQLARSDMESKQLKLTDAHVEVKKFEKIIEVRKKSEDDKLQKIEKASMDEISIQQYLSHKNR</sequence>
<evidence type="ECO:0000256" key="5">
    <source>
        <dbReference type="ARBA" id="ARBA00022475"/>
    </source>
</evidence>
<keyword evidence="8" id="KW-0653">Protein transport</keyword>
<evidence type="ECO:0000256" key="2">
    <source>
        <dbReference type="ARBA" id="ARBA00010004"/>
    </source>
</evidence>
<evidence type="ECO:0000256" key="3">
    <source>
        <dbReference type="ARBA" id="ARBA00020392"/>
    </source>
</evidence>
<keyword evidence="5" id="KW-1003">Cell membrane</keyword>
<evidence type="ECO:0000256" key="9">
    <source>
        <dbReference type="ARBA" id="ARBA00023136"/>
    </source>
</evidence>
<dbReference type="RefSeq" id="WP_327606246.1">
    <property type="nucleotide sequence ID" value="NZ_JARZFX010000001.1"/>
</dbReference>
<proteinExistence type="inferred from homology"/>
<dbReference type="EMBL" id="JARZFX010000001">
    <property type="protein sequence ID" value="MEC5422692.1"/>
    <property type="molecule type" value="Genomic_DNA"/>
</dbReference>
<evidence type="ECO:0000256" key="7">
    <source>
        <dbReference type="ARBA" id="ARBA00022795"/>
    </source>
</evidence>
<keyword evidence="9" id="KW-0472">Membrane</keyword>
<accession>A0ABU6KBI0</accession>
<name>A0ABU6KBI0_9BACI</name>
<comment type="caution">
    <text evidence="12">The sequence shown here is derived from an EMBL/GenBank/DDBJ whole genome shotgun (WGS) entry which is preliminary data.</text>
</comment>
<evidence type="ECO:0000256" key="4">
    <source>
        <dbReference type="ARBA" id="ARBA00022448"/>
    </source>
</evidence>
<dbReference type="InterPro" id="IPR012823">
    <property type="entry name" value="Flagell_FliJ"/>
</dbReference>
<keyword evidence="7" id="KW-1005">Bacterial flagellum biogenesis</keyword>
<keyword evidence="11" id="KW-0175">Coiled coil</keyword>
<keyword evidence="6" id="KW-0145">Chemotaxis</keyword>
<keyword evidence="13" id="KW-1185">Reference proteome</keyword>
<keyword evidence="12" id="KW-0282">Flagellum</keyword>
<comment type="subcellular location">
    <subcellularLocation>
        <location evidence="1">Cell membrane</location>
        <topology evidence="1">Peripheral membrane protein</topology>
        <orientation evidence="1">Cytoplasmic side</orientation>
    </subcellularLocation>
</comment>
<keyword evidence="12" id="KW-0966">Cell projection</keyword>
<dbReference type="Pfam" id="PF02050">
    <property type="entry name" value="FliJ"/>
    <property type="match status" value="1"/>
</dbReference>
<evidence type="ECO:0000256" key="8">
    <source>
        <dbReference type="ARBA" id="ARBA00022927"/>
    </source>
</evidence>
<feature type="coiled-coil region" evidence="11">
    <location>
        <begin position="32"/>
        <end position="59"/>
    </location>
</feature>
<evidence type="ECO:0000256" key="10">
    <source>
        <dbReference type="ARBA" id="ARBA00023225"/>
    </source>
</evidence>
<evidence type="ECO:0000256" key="11">
    <source>
        <dbReference type="SAM" id="Coils"/>
    </source>
</evidence>
<evidence type="ECO:0000313" key="12">
    <source>
        <dbReference type="EMBL" id="MEC5422692.1"/>
    </source>
</evidence>
<organism evidence="12 13">
    <name type="scientific">Virgibacillus tibetensis</name>
    <dbReference type="NCBI Taxonomy" id="3042313"/>
    <lineage>
        <taxon>Bacteria</taxon>
        <taxon>Bacillati</taxon>
        <taxon>Bacillota</taxon>
        <taxon>Bacilli</taxon>
        <taxon>Bacillales</taxon>
        <taxon>Bacillaceae</taxon>
        <taxon>Virgibacillus</taxon>
    </lineage>
</organism>
<evidence type="ECO:0000313" key="13">
    <source>
        <dbReference type="Proteomes" id="UP001335737"/>
    </source>
</evidence>
<dbReference type="InterPro" id="IPR053716">
    <property type="entry name" value="Flag_assembly_chemotaxis_eff"/>
</dbReference>
<comment type="similarity">
    <text evidence="2">Belongs to the FliJ family.</text>
</comment>
<dbReference type="Gene3D" id="1.10.287.1700">
    <property type="match status" value="1"/>
</dbReference>
<evidence type="ECO:0000256" key="1">
    <source>
        <dbReference type="ARBA" id="ARBA00004413"/>
    </source>
</evidence>
<keyword evidence="10" id="KW-1006">Bacterial flagellum protein export</keyword>
<dbReference type="NCBIfam" id="TIGR02473">
    <property type="entry name" value="flagell_FliJ"/>
    <property type="match status" value="1"/>
</dbReference>